<dbReference type="OrthoDB" id="10581326at2759"/>
<evidence type="ECO:0000313" key="1">
    <source>
        <dbReference type="EMBL" id="KAH1056208.1"/>
    </source>
</evidence>
<keyword evidence="2" id="KW-1185">Reference proteome</keyword>
<accession>A0A9D3URP1</accession>
<protein>
    <submittedName>
        <fullName evidence="1">Uncharacterized protein</fullName>
    </submittedName>
</protein>
<comment type="caution">
    <text evidence="1">The sequence shown here is derived from an EMBL/GenBank/DDBJ whole genome shotgun (WGS) entry which is preliminary data.</text>
</comment>
<organism evidence="1 2">
    <name type="scientific">Gossypium stocksii</name>
    <dbReference type="NCBI Taxonomy" id="47602"/>
    <lineage>
        <taxon>Eukaryota</taxon>
        <taxon>Viridiplantae</taxon>
        <taxon>Streptophyta</taxon>
        <taxon>Embryophyta</taxon>
        <taxon>Tracheophyta</taxon>
        <taxon>Spermatophyta</taxon>
        <taxon>Magnoliopsida</taxon>
        <taxon>eudicotyledons</taxon>
        <taxon>Gunneridae</taxon>
        <taxon>Pentapetalae</taxon>
        <taxon>rosids</taxon>
        <taxon>malvids</taxon>
        <taxon>Malvales</taxon>
        <taxon>Malvaceae</taxon>
        <taxon>Malvoideae</taxon>
        <taxon>Gossypium</taxon>
    </lineage>
</organism>
<dbReference type="AlphaFoldDB" id="A0A9D3URP1"/>
<proteinExistence type="predicted"/>
<sequence length="131" mass="13720">MPKSRFGLSSAPISTGHCRITAIFQYVFLDSHTVRIFERSSAAQQLENAETDGLKWDNGGEVTVRDGGGDGEGDCSGGWESLCERVNGGESAERGWSGCLKEWESGSVAGGVAELGCWMMGGAGGGRPAVM</sequence>
<name>A0A9D3URP1_9ROSI</name>
<dbReference type="EMBL" id="JAIQCV010000010">
    <property type="protein sequence ID" value="KAH1056208.1"/>
    <property type="molecule type" value="Genomic_DNA"/>
</dbReference>
<dbReference type="Proteomes" id="UP000828251">
    <property type="component" value="Unassembled WGS sequence"/>
</dbReference>
<evidence type="ECO:0000313" key="2">
    <source>
        <dbReference type="Proteomes" id="UP000828251"/>
    </source>
</evidence>
<gene>
    <name evidence="1" type="ORF">J1N35_034273</name>
</gene>
<reference evidence="1 2" key="1">
    <citation type="journal article" date="2021" name="Plant Biotechnol. J.">
        <title>Multi-omics assisted identification of the key and species-specific regulatory components of drought-tolerant mechanisms in Gossypium stocksii.</title>
        <authorList>
            <person name="Yu D."/>
            <person name="Ke L."/>
            <person name="Zhang D."/>
            <person name="Wu Y."/>
            <person name="Sun Y."/>
            <person name="Mei J."/>
            <person name="Sun J."/>
            <person name="Sun Y."/>
        </authorList>
    </citation>
    <scope>NUCLEOTIDE SEQUENCE [LARGE SCALE GENOMIC DNA]</scope>
    <source>
        <strain evidence="2">cv. E1</strain>
        <tissue evidence="1">Leaf</tissue>
    </source>
</reference>